<dbReference type="Proteomes" id="UP001239111">
    <property type="component" value="Chromosome 3"/>
</dbReference>
<accession>A0ACC2NSZ3</accession>
<protein>
    <submittedName>
        <fullName evidence="1">Uncharacterized protein</fullName>
    </submittedName>
</protein>
<dbReference type="EMBL" id="CM056743">
    <property type="protein sequence ID" value="KAJ8674219.1"/>
    <property type="molecule type" value="Genomic_DNA"/>
</dbReference>
<sequence>MDRSSLGSNDIYERGDLYAKRMLVRQNNERNSLGYSKSLRRRLSIMEAIAKTTIPCPVNLLNESNPFEKEFGPRNDENDSTEVNNKSKMSNYEKEELSIMADVSFSSEPSAPPIDSFDDDKLITDEDHNSNSIEYRLSDQFRRESLIISTTSKLSPNKNNRMSIGEYFGGFSDGPLGERSFHEEPRIREIERSDNTKAIRRASDMFFGARVLEVLEPEVVELERQTRNAPSTPSKRPASVVGIGPHQQQQQESESSSDNESNCSESESMLGSEDMREIDRDIDRLEQQQQQHLRNLMVGSDAAETPKRRVHQNLVQSGVRKSLEIVVDRKRNEEQQQVSPKKLFSVKRQEADGAPATVTGELNLTSVTMNSTECHKRDSATSANLDNATTCNNSPDNFSTPMPMTAAQLNNLKQRQKVFNNSNVDTSTRMNESTVSQLRRNVSYYLNNLRAMRENHRNNTSSKSGPNLESTRITNCSPISPPQQHQANALLRTSTNKTIPSEVENFLDLALGDEQYTSSSVTYMRSGNKSSQITASDLISDESVPSKHGANIKIPLAESSRQAANRTLNRTLTMYKTLTKRIKKKFLNKQADAYNVSQDTDVDLDSDVYSPNLRERVEKLLAKVDIEQTLTYQAGKALELCNRSREFVTSSERVECERALVLAQLRKRAFLDEIGRLTGRVRRAGSASGLYCERADLQISDFSLPLRDDALRRGYDPPGSCEHFLIVIQEGTRLWASQPVSCNYSSAIGRLYVPGKLTLEDLAPDFRILVRIYSLQMQQQIVMNHEDKYRIKAKDGSCRVSNKEANGRRKACPSPKKLIKSWKPLVLGTSADSSSSSSYQTSGIGDICFAGLRKSAFSVCGSVELGLQDLQLKSPWPLAEVPAKSILKGTIDLSLSCSLQLDVSHAGFLTHGDEAGGHAVWNRRWCVLRNDRLLFWNYPRDESSRPPLHQIELTNCVSHEIGLAERRLCPRPRTLLIETVRSRSAIDRDSIIVECRSTCTVVRNFLSCDTQQDLTEWQSKLNHVVSALREWNITDVAQRF</sequence>
<proteinExistence type="predicted"/>
<evidence type="ECO:0000313" key="2">
    <source>
        <dbReference type="Proteomes" id="UP001239111"/>
    </source>
</evidence>
<reference evidence="1" key="1">
    <citation type="submission" date="2023-04" db="EMBL/GenBank/DDBJ databases">
        <title>A chromosome-level genome assembly of the parasitoid wasp Eretmocerus hayati.</title>
        <authorList>
            <person name="Zhong Y."/>
            <person name="Liu S."/>
            <person name="Liu Y."/>
        </authorList>
    </citation>
    <scope>NUCLEOTIDE SEQUENCE</scope>
    <source>
        <strain evidence="1">ZJU_SS_LIU_2023</strain>
    </source>
</reference>
<organism evidence="1 2">
    <name type="scientific">Eretmocerus hayati</name>
    <dbReference type="NCBI Taxonomy" id="131215"/>
    <lineage>
        <taxon>Eukaryota</taxon>
        <taxon>Metazoa</taxon>
        <taxon>Ecdysozoa</taxon>
        <taxon>Arthropoda</taxon>
        <taxon>Hexapoda</taxon>
        <taxon>Insecta</taxon>
        <taxon>Pterygota</taxon>
        <taxon>Neoptera</taxon>
        <taxon>Endopterygota</taxon>
        <taxon>Hymenoptera</taxon>
        <taxon>Apocrita</taxon>
        <taxon>Proctotrupomorpha</taxon>
        <taxon>Chalcidoidea</taxon>
        <taxon>Aphelinidae</taxon>
        <taxon>Aphelininae</taxon>
        <taxon>Eretmocerus</taxon>
    </lineage>
</organism>
<gene>
    <name evidence="1" type="ORF">QAD02_005481</name>
</gene>
<keyword evidence="2" id="KW-1185">Reference proteome</keyword>
<name>A0ACC2NSZ3_9HYME</name>
<evidence type="ECO:0000313" key="1">
    <source>
        <dbReference type="EMBL" id="KAJ8674219.1"/>
    </source>
</evidence>
<comment type="caution">
    <text evidence="1">The sequence shown here is derived from an EMBL/GenBank/DDBJ whole genome shotgun (WGS) entry which is preliminary data.</text>
</comment>